<evidence type="ECO:0000313" key="6">
    <source>
        <dbReference type="Proteomes" id="UP000240830"/>
    </source>
</evidence>
<comment type="subcellular location">
    <subcellularLocation>
        <location evidence="2">Cytoplasm</location>
    </subcellularLocation>
</comment>
<dbReference type="OrthoDB" id="288942at2759"/>
<dbReference type="GO" id="GO:0005737">
    <property type="term" value="C:cytoplasm"/>
    <property type="evidence" value="ECO:0007669"/>
    <property type="project" value="UniProtKB-SubCell"/>
</dbReference>
<dbReference type="Proteomes" id="UP000240830">
    <property type="component" value="Unassembled WGS sequence"/>
</dbReference>
<sequence>MTKILYQQDTYLLTHTTRLLQVTLMDPKTVTVVVDETIFHPQGGGQPTDIGCIRSLKSGACMVVDMVKLNNATGLVEHRGKMKDDLILSEGEEVILEVDEPSRKLHARLHSAGHLIHHAIQALGLPLQKTKSYHFPDSPCIECEIIDPNFDKSPVGLSSIQLKIEDLCNKWIAEGHETSITLCQRKDMDDSRLSEKARSSEMVRFIGFNGIPNPRPCGGTHVKNVLDIGKFFIRKVASKGNAIKISYACPC</sequence>
<comment type="similarity">
    <text evidence="3">Belongs to the class-II aminoacyl-tRNA synthetase family. Alax-L subfamily.</text>
</comment>
<name>A0A2H9TIY6_9FUNG</name>
<dbReference type="InterPro" id="IPR018163">
    <property type="entry name" value="Thr/Ala-tRNA-synth_IIc_edit"/>
</dbReference>
<evidence type="ECO:0000256" key="2">
    <source>
        <dbReference type="ARBA" id="ARBA00004496"/>
    </source>
</evidence>
<dbReference type="InterPro" id="IPR051335">
    <property type="entry name" value="Alanyl-tRNA_Editing_Enzymes"/>
</dbReference>
<dbReference type="EMBL" id="MTSL01000164">
    <property type="protein sequence ID" value="PJF17717.1"/>
    <property type="molecule type" value="Genomic_DNA"/>
</dbReference>
<dbReference type="GO" id="GO:0005524">
    <property type="term" value="F:ATP binding"/>
    <property type="evidence" value="ECO:0007669"/>
    <property type="project" value="InterPro"/>
</dbReference>
<dbReference type="STRING" id="1246581.A0A2H9TIY6"/>
<reference evidence="5 6" key="1">
    <citation type="submission" date="2016-10" db="EMBL/GenBank/DDBJ databases">
        <title>The genome of Paramicrosporidium saccamoebae is the missing link in understanding Cryptomycota and Microsporidia evolution.</title>
        <authorList>
            <person name="Quandt C.A."/>
            <person name="Beaudet D."/>
            <person name="Corsaro D."/>
            <person name="Michel R."/>
            <person name="Corradi N."/>
            <person name="James T."/>
        </authorList>
    </citation>
    <scope>NUCLEOTIDE SEQUENCE [LARGE SCALE GENOMIC DNA]</scope>
    <source>
        <strain evidence="5 6">KSL3</strain>
    </source>
</reference>
<dbReference type="SUPFAM" id="SSF50447">
    <property type="entry name" value="Translation proteins"/>
    <property type="match status" value="1"/>
</dbReference>
<dbReference type="AlphaFoldDB" id="A0A2H9TIY6"/>
<dbReference type="Gene3D" id="3.30.980.10">
    <property type="entry name" value="Threonyl-trna Synthetase, Chain A, domain 2"/>
    <property type="match status" value="1"/>
</dbReference>
<dbReference type="Gene3D" id="2.40.30.130">
    <property type="match status" value="1"/>
</dbReference>
<dbReference type="InterPro" id="IPR018164">
    <property type="entry name" value="Ala-tRNA-synth_IIc_N"/>
</dbReference>
<dbReference type="Pfam" id="PF01411">
    <property type="entry name" value="tRNA-synt_2c"/>
    <property type="match status" value="1"/>
</dbReference>
<dbReference type="SUPFAM" id="SSF55186">
    <property type="entry name" value="ThrRS/AlaRS common domain"/>
    <property type="match status" value="1"/>
</dbReference>
<evidence type="ECO:0000256" key="1">
    <source>
        <dbReference type="ARBA" id="ARBA00001947"/>
    </source>
</evidence>
<dbReference type="GO" id="GO:0004813">
    <property type="term" value="F:alanine-tRNA ligase activity"/>
    <property type="evidence" value="ECO:0007669"/>
    <property type="project" value="InterPro"/>
</dbReference>
<dbReference type="Pfam" id="PF07973">
    <property type="entry name" value="tRNA_SAD"/>
    <property type="match status" value="1"/>
</dbReference>
<dbReference type="InterPro" id="IPR012947">
    <property type="entry name" value="tRNA_SAD"/>
</dbReference>
<accession>A0A2H9TIY6</accession>
<comment type="caution">
    <text evidence="5">The sequence shown here is derived from an EMBL/GenBank/DDBJ whole genome shotgun (WGS) entry which is preliminary data.</text>
</comment>
<proteinExistence type="inferred from homology"/>
<keyword evidence="5" id="KW-0436">Ligase</keyword>
<dbReference type="PROSITE" id="PS50860">
    <property type="entry name" value="AA_TRNA_LIGASE_II_ALA"/>
    <property type="match status" value="1"/>
</dbReference>
<protein>
    <submittedName>
        <fullName evidence="5">Threonine/alanine tRNA ligase subfamily protein</fullName>
    </submittedName>
</protein>
<evidence type="ECO:0000256" key="3">
    <source>
        <dbReference type="ARBA" id="ARBA00008429"/>
    </source>
</evidence>
<gene>
    <name evidence="5" type="ORF">PSACC_02467</name>
</gene>
<dbReference type="InterPro" id="IPR009000">
    <property type="entry name" value="Transl_B-barrel_sf"/>
</dbReference>
<organism evidence="5 6">
    <name type="scientific">Paramicrosporidium saccamoebae</name>
    <dbReference type="NCBI Taxonomy" id="1246581"/>
    <lineage>
        <taxon>Eukaryota</taxon>
        <taxon>Fungi</taxon>
        <taxon>Fungi incertae sedis</taxon>
        <taxon>Cryptomycota</taxon>
        <taxon>Cryptomycota incertae sedis</taxon>
        <taxon>Paramicrosporidium</taxon>
    </lineage>
</organism>
<comment type="cofactor">
    <cofactor evidence="1">
        <name>Zn(2+)</name>
        <dbReference type="ChEBI" id="CHEBI:29105"/>
    </cofactor>
</comment>
<dbReference type="PANTHER" id="PTHR43462:SF2">
    <property type="entry name" value="THREONYL AND ALANYL TRNA SYNTHETASE SECOND ADDITIONAL DOMAIN-CONTAINING PROTEIN"/>
    <property type="match status" value="1"/>
</dbReference>
<evidence type="ECO:0000313" key="5">
    <source>
        <dbReference type="EMBL" id="PJF17717.1"/>
    </source>
</evidence>
<feature type="domain" description="Alanyl-transfer RNA synthetases family profile" evidence="4">
    <location>
        <begin position="1"/>
        <end position="244"/>
    </location>
</feature>
<dbReference type="GO" id="GO:0006419">
    <property type="term" value="P:alanyl-tRNA aminoacylation"/>
    <property type="evidence" value="ECO:0007669"/>
    <property type="project" value="InterPro"/>
</dbReference>
<dbReference type="GO" id="GO:0003676">
    <property type="term" value="F:nucleic acid binding"/>
    <property type="evidence" value="ECO:0007669"/>
    <property type="project" value="InterPro"/>
</dbReference>
<dbReference type="PANTHER" id="PTHR43462">
    <property type="entry name" value="ALANYL-TRNA EDITING PROTEIN"/>
    <property type="match status" value="1"/>
</dbReference>
<keyword evidence="6" id="KW-1185">Reference proteome</keyword>
<evidence type="ECO:0000259" key="4">
    <source>
        <dbReference type="PROSITE" id="PS50860"/>
    </source>
</evidence>
<dbReference type="InterPro" id="IPR018165">
    <property type="entry name" value="Ala-tRNA-synth_IIc_core"/>
</dbReference>